<reference evidence="1 2" key="1">
    <citation type="journal article" date="2018" name="PLoS Genet.">
        <title>Population sequencing reveals clonal diversity and ancestral inbreeding in the grapevine cultivar Chardonnay.</title>
        <authorList>
            <person name="Roach M.J."/>
            <person name="Johnson D.L."/>
            <person name="Bohlmann J."/>
            <person name="van Vuuren H.J."/>
            <person name="Jones S.J."/>
            <person name="Pretorius I.S."/>
            <person name="Schmidt S.A."/>
            <person name="Borneman A.R."/>
        </authorList>
    </citation>
    <scope>NUCLEOTIDE SEQUENCE [LARGE SCALE GENOMIC DNA]</scope>
    <source>
        <strain evidence="2">cv. Chardonnay</strain>
        <tissue evidence="1">Leaf</tissue>
    </source>
</reference>
<organism evidence="1 2">
    <name type="scientific">Vitis vinifera</name>
    <name type="common">Grape</name>
    <dbReference type="NCBI Taxonomy" id="29760"/>
    <lineage>
        <taxon>Eukaryota</taxon>
        <taxon>Viridiplantae</taxon>
        <taxon>Streptophyta</taxon>
        <taxon>Embryophyta</taxon>
        <taxon>Tracheophyta</taxon>
        <taxon>Spermatophyta</taxon>
        <taxon>Magnoliopsida</taxon>
        <taxon>eudicotyledons</taxon>
        <taxon>Gunneridae</taxon>
        <taxon>Pentapetalae</taxon>
        <taxon>rosids</taxon>
        <taxon>Vitales</taxon>
        <taxon>Vitaceae</taxon>
        <taxon>Viteae</taxon>
        <taxon>Vitis</taxon>
    </lineage>
</organism>
<evidence type="ECO:0000313" key="2">
    <source>
        <dbReference type="Proteomes" id="UP000288805"/>
    </source>
</evidence>
<dbReference type="Proteomes" id="UP000288805">
    <property type="component" value="Unassembled WGS sequence"/>
</dbReference>
<accession>A0A438D5U5</accession>
<evidence type="ECO:0008006" key="3">
    <source>
        <dbReference type="Google" id="ProtNLM"/>
    </source>
</evidence>
<proteinExistence type="predicted"/>
<protein>
    <recommendedName>
        <fullName evidence="3">Retrotransposon Copia-like N-terminal domain-containing protein</fullName>
    </recommendedName>
</protein>
<gene>
    <name evidence="1" type="ORF">CK203_106535</name>
</gene>
<comment type="caution">
    <text evidence="1">The sequence shown here is derived from an EMBL/GenBank/DDBJ whole genome shotgun (WGS) entry which is preliminary data.</text>
</comment>
<evidence type="ECO:0000313" key="1">
    <source>
        <dbReference type="EMBL" id="RVW30814.1"/>
    </source>
</evidence>
<name>A0A438D5U5_VITVI</name>
<dbReference type="EMBL" id="QGNW01001786">
    <property type="protein sequence ID" value="RVW30814.1"/>
    <property type="molecule type" value="Genomic_DNA"/>
</dbReference>
<dbReference type="AlphaFoldDB" id="A0A438D5U5"/>
<sequence length="145" mass="15947">MVSEQSTMANHLTNVTPLQDSGEIPTVGSGMITGQTTSQMTNQSIPSLSQSFTIKLNHNNFLIWRNQMLNVVIASGFDDILDGTQPCLPYFLPDTNSISATNIRISSCKSRIHHLAALKSIGDELDLLLTHRINDDSDHELQHSS</sequence>